<dbReference type="EMBL" id="BANC01000029">
    <property type="protein sequence ID" value="GAN79756.1"/>
    <property type="molecule type" value="Genomic_DNA"/>
</dbReference>
<dbReference type="Gene3D" id="1.10.530.10">
    <property type="match status" value="1"/>
</dbReference>
<organism evidence="1 2">
    <name type="scientific">Acidocella aminolytica 101 = DSM 11237</name>
    <dbReference type="NCBI Taxonomy" id="1120923"/>
    <lineage>
        <taxon>Bacteria</taxon>
        <taxon>Pseudomonadati</taxon>
        <taxon>Pseudomonadota</taxon>
        <taxon>Alphaproteobacteria</taxon>
        <taxon>Acetobacterales</taxon>
        <taxon>Acidocellaceae</taxon>
        <taxon>Acidocella</taxon>
    </lineage>
</organism>
<name>A0A0D6PEI2_9PROT</name>
<gene>
    <name evidence="1" type="ORF">Aam_029_004</name>
</gene>
<protein>
    <submittedName>
        <fullName evidence="1">Pili biogenesis type IV BfpH</fullName>
    </submittedName>
</protein>
<dbReference type="RefSeq" id="WP_048878199.1">
    <property type="nucleotide sequence ID" value="NZ_BANC01000029.1"/>
</dbReference>
<dbReference type="AlphaFoldDB" id="A0A0D6PEI2"/>
<evidence type="ECO:0000313" key="2">
    <source>
        <dbReference type="Proteomes" id="UP000032668"/>
    </source>
</evidence>
<dbReference type="CDD" id="cd13400">
    <property type="entry name" value="LT_IagB-like"/>
    <property type="match status" value="1"/>
</dbReference>
<comment type="caution">
    <text evidence="1">The sequence shown here is derived from an EMBL/GenBank/DDBJ whole genome shotgun (WGS) entry which is preliminary data.</text>
</comment>
<dbReference type="OrthoDB" id="9808681at2"/>
<proteinExistence type="predicted"/>
<dbReference type="SUPFAM" id="SSF53955">
    <property type="entry name" value="Lysozyme-like"/>
    <property type="match status" value="1"/>
</dbReference>
<sequence>MIPYLHCMIVVAATTALPPRVLPVIQEIEGGAVGVVHQNTNGTEDLGVMQVNTIWIPMLAARARFSEAETRARLINDACFNIAAAALILRGYLKETHGALLPAIGDYHSHTPALNDAYASKAEIAAEHLFETK</sequence>
<keyword evidence="2" id="KW-1185">Reference proteome</keyword>
<dbReference type="STRING" id="1120923.SAMN02746095_03644"/>
<dbReference type="Proteomes" id="UP000032668">
    <property type="component" value="Unassembled WGS sequence"/>
</dbReference>
<accession>A0A0D6PEI2</accession>
<reference evidence="1 2" key="1">
    <citation type="submission" date="2012-11" db="EMBL/GenBank/DDBJ databases">
        <title>Whole genome sequence of Acidocella aminolytica 101 = DSM 11237.</title>
        <authorList>
            <person name="Azuma Y."/>
            <person name="Higashiura N."/>
            <person name="Hirakawa H."/>
            <person name="Matsushita K."/>
        </authorList>
    </citation>
    <scope>NUCLEOTIDE SEQUENCE [LARGE SCALE GENOMIC DNA]</scope>
    <source>
        <strain evidence="2">101 / DSM 11237</strain>
    </source>
</reference>
<dbReference type="InterPro" id="IPR023346">
    <property type="entry name" value="Lysozyme-like_dom_sf"/>
</dbReference>
<evidence type="ECO:0000313" key="1">
    <source>
        <dbReference type="EMBL" id="GAN79756.1"/>
    </source>
</evidence>